<gene>
    <name evidence="2" type="ORF">F2Q70_00000951</name>
</gene>
<keyword evidence="1" id="KW-0732">Signal</keyword>
<sequence length="118" mass="12449">MVKSNVYLISIILIIASLSTPSHGLEILGYSISRVIIDGVVYCNLTGEPNPVECPCLPETILFNPNFCGLGFTISPATCAIGTPDAALIAPLNLVEVIHNNTINTALYAVSLFINTSG</sequence>
<name>A0A8S9J0L4_BRACR</name>
<evidence type="ECO:0000256" key="1">
    <source>
        <dbReference type="SAM" id="SignalP"/>
    </source>
</evidence>
<reference evidence="2" key="1">
    <citation type="submission" date="2019-12" db="EMBL/GenBank/DDBJ databases">
        <title>Genome sequencing and annotation of Brassica cretica.</title>
        <authorList>
            <person name="Studholme D.J."/>
            <person name="Sarris P.F."/>
        </authorList>
    </citation>
    <scope>NUCLEOTIDE SEQUENCE</scope>
    <source>
        <strain evidence="2">PFS-102/07</strain>
        <tissue evidence="2">Leaf</tissue>
    </source>
</reference>
<dbReference type="EMBL" id="QGKY02001015">
    <property type="protein sequence ID" value="KAF2575539.1"/>
    <property type="molecule type" value="Genomic_DNA"/>
</dbReference>
<feature type="signal peptide" evidence="1">
    <location>
        <begin position="1"/>
        <end position="24"/>
    </location>
</feature>
<proteinExistence type="predicted"/>
<organism evidence="2">
    <name type="scientific">Brassica cretica</name>
    <name type="common">Mustard</name>
    <dbReference type="NCBI Taxonomy" id="69181"/>
    <lineage>
        <taxon>Eukaryota</taxon>
        <taxon>Viridiplantae</taxon>
        <taxon>Streptophyta</taxon>
        <taxon>Embryophyta</taxon>
        <taxon>Tracheophyta</taxon>
        <taxon>Spermatophyta</taxon>
        <taxon>Magnoliopsida</taxon>
        <taxon>eudicotyledons</taxon>
        <taxon>Gunneridae</taxon>
        <taxon>Pentapetalae</taxon>
        <taxon>rosids</taxon>
        <taxon>malvids</taxon>
        <taxon>Brassicales</taxon>
        <taxon>Brassicaceae</taxon>
        <taxon>Brassiceae</taxon>
        <taxon>Brassica</taxon>
    </lineage>
</organism>
<feature type="chain" id="PRO_5035790879" evidence="1">
    <location>
        <begin position="25"/>
        <end position="118"/>
    </location>
</feature>
<comment type="caution">
    <text evidence="2">The sequence shown here is derived from an EMBL/GenBank/DDBJ whole genome shotgun (WGS) entry which is preliminary data.</text>
</comment>
<accession>A0A8S9J0L4</accession>
<evidence type="ECO:0000313" key="2">
    <source>
        <dbReference type="EMBL" id="KAF2575539.1"/>
    </source>
</evidence>
<dbReference type="AlphaFoldDB" id="A0A8S9J0L4"/>
<protein>
    <submittedName>
        <fullName evidence="2">Uncharacterized protein</fullName>
    </submittedName>
</protein>